<dbReference type="GeneID" id="36374665"/>
<dbReference type="WBParaSite" id="SRAE_1000057300.1">
    <property type="protein sequence ID" value="SRAE_1000057300.1"/>
    <property type="gene ID" value="WBGene00257170"/>
</dbReference>
<sequence length="529" mass="58265">MKVFNLVNLIFFISLYVTGYCIPDSDGNEFITSFLYKDAKNGSNVELNLFFIPSIQYPSHIEVKYFSLLKNQTVTILVSPKFGELNKLNFIYADVVSEGHLSTGTALNVIDPRIFISSVTPIKTIASLYDKTNNVGDMYIVPPISFAGTTYLVKLPKVTIDVNVELITSSGISNTTMSQNFTINGNLGSPQKIISSIFPGAKKSFYIKASGPIIITAAANGADLNGYLSQPNGKNSINFDYVAYMPQPIGIWNGKTMLTPKDKRVTFADHTVALEVSPSDVIGYNILPIVTYSNINNSAPKSSIIPVQKVTEYIIDHSIITEFATQSSHAVAVWTRYGSPNISSNQTLHGMYIHYIPESTQFYNGVTQFITKNDGDYFEVYVENYNTNAIMTLNGQNIVFDNKIAKTLDFFNKTYTVFKITVPKAGLNTFNSSLKYIAYVVGKMNPNFNTSYGYLSGFNQSKLQTYWASDETSTSAPSTTVTSKNSGSTINPSTKSATTITTTTTKSASKVGIYSSIITFIYIFSSFII</sequence>
<reference evidence="3 4" key="1">
    <citation type="submission" date="2014-09" db="EMBL/GenBank/DDBJ databases">
        <authorList>
            <person name="Martin A.A."/>
        </authorList>
    </citation>
    <scope>NUCLEOTIDE SEQUENCE</scope>
    <source>
        <strain evidence="4">ED321</strain>
        <strain evidence="3">ED321 Heterogonic</strain>
    </source>
</reference>
<dbReference type="AlphaFoldDB" id="A0A090KXR7"/>
<dbReference type="CTD" id="36374665"/>
<feature type="region of interest" description="Disordered" evidence="1">
    <location>
        <begin position="473"/>
        <end position="495"/>
    </location>
</feature>
<proteinExistence type="predicted"/>
<evidence type="ECO:0000313" key="4">
    <source>
        <dbReference type="Proteomes" id="UP000035682"/>
    </source>
</evidence>
<keyword evidence="4" id="KW-1185">Reference proteome</keyword>
<evidence type="ECO:0000313" key="5">
    <source>
        <dbReference type="WBParaSite" id="SRAE_1000057300.1"/>
    </source>
</evidence>
<feature type="chain" id="PRO_5015030220" evidence="2">
    <location>
        <begin position="20"/>
        <end position="529"/>
    </location>
</feature>
<dbReference type="RefSeq" id="XP_024501502.1">
    <property type="nucleotide sequence ID" value="XM_024647423.1"/>
</dbReference>
<evidence type="ECO:0000313" key="3">
    <source>
        <dbReference type="EMBL" id="CEF62300.1"/>
    </source>
</evidence>
<evidence type="ECO:0000256" key="2">
    <source>
        <dbReference type="SAM" id="SignalP"/>
    </source>
</evidence>
<protein>
    <submittedName>
        <fullName evidence="5">IgGFc-binding protein N-terminal domain-containing protein</fullName>
    </submittedName>
</protein>
<feature type="signal peptide" evidence="2">
    <location>
        <begin position="1"/>
        <end position="19"/>
    </location>
</feature>
<accession>A0A090KXR7</accession>
<gene>
    <name evidence="3 5 6" type="ORF">SRAE_1000057300</name>
</gene>
<organism evidence="3">
    <name type="scientific">Strongyloides ratti</name>
    <name type="common">Parasitic roundworm</name>
    <dbReference type="NCBI Taxonomy" id="34506"/>
    <lineage>
        <taxon>Eukaryota</taxon>
        <taxon>Metazoa</taxon>
        <taxon>Ecdysozoa</taxon>
        <taxon>Nematoda</taxon>
        <taxon>Chromadorea</taxon>
        <taxon>Rhabditida</taxon>
        <taxon>Tylenchina</taxon>
        <taxon>Panagrolaimomorpha</taxon>
        <taxon>Strongyloidoidea</taxon>
        <taxon>Strongyloididae</taxon>
        <taxon>Strongyloides</taxon>
    </lineage>
</organism>
<feature type="compositionally biased region" description="Low complexity" evidence="1">
    <location>
        <begin position="473"/>
        <end position="483"/>
    </location>
</feature>
<name>A0A090KXR7_STRRB</name>
<dbReference type="EMBL" id="LN609528">
    <property type="protein sequence ID" value="CEF62300.1"/>
    <property type="molecule type" value="Genomic_DNA"/>
</dbReference>
<dbReference type="Proteomes" id="UP000035682">
    <property type="component" value="Unplaced"/>
</dbReference>
<dbReference type="WormBase" id="SRAE_1000057300">
    <property type="protein sequence ID" value="SRP04588"/>
    <property type="gene ID" value="WBGene00257170"/>
</dbReference>
<reference evidence="5" key="2">
    <citation type="submission" date="2020-12" db="UniProtKB">
        <authorList>
            <consortium name="WormBaseParasite"/>
        </authorList>
    </citation>
    <scope>IDENTIFICATION</scope>
</reference>
<keyword evidence="2" id="KW-0732">Signal</keyword>
<evidence type="ECO:0000313" key="6">
    <source>
        <dbReference type="WormBase" id="SRAE_1000057300"/>
    </source>
</evidence>
<evidence type="ECO:0000256" key="1">
    <source>
        <dbReference type="SAM" id="MobiDB-lite"/>
    </source>
</evidence>